<feature type="domain" description="Tudor" evidence="1">
    <location>
        <begin position="390"/>
        <end position="450"/>
    </location>
</feature>
<dbReference type="GO" id="GO:0005737">
    <property type="term" value="C:cytoplasm"/>
    <property type="evidence" value="ECO:0007669"/>
    <property type="project" value="UniProtKB-ARBA"/>
</dbReference>
<feature type="domain" description="Tudor" evidence="1">
    <location>
        <begin position="1464"/>
        <end position="1520"/>
    </location>
</feature>
<proteinExistence type="evidence at transcript level"/>
<feature type="domain" description="Tudor" evidence="1">
    <location>
        <begin position="107"/>
        <end position="167"/>
    </location>
</feature>
<dbReference type="InterPro" id="IPR035437">
    <property type="entry name" value="SNase_OB-fold_sf"/>
</dbReference>
<dbReference type="InterPro" id="IPR050621">
    <property type="entry name" value="Tudor_domain_containing"/>
</dbReference>
<dbReference type="Pfam" id="PF00567">
    <property type="entry name" value="TUDOR"/>
    <property type="match status" value="4"/>
</dbReference>
<feature type="domain" description="Tudor" evidence="1">
    <location>
        <begin position="1232"/>
        <end position="1290"/>
    </location>
</feature>
<name>A0A7T3U8W5_MACNP</name>
<dbReference type="Gene3D" id="2.40.50.90">
    <property type="match status" value="2"/>
</dbReference>
<protein>
    <submittedName>
        <fullName evidence="2">TDRD protein</fullName>
    </submittedName>
</protein>
<dbReference type="PANTHER" id="PTHR22948:SF76">
    <property type="entry name" value="FI20010P1-RELATED"/>
    <property type="match status" value="1"/>
</dbReference>
<evidence type="ECO:0000259" key="1">
    <source>
        <dbReference type="PROSITE" id="PS50304"/>
    </source>
</evidence>
<dbReference type="SUPFAM" id="SSF63748">
    <property type="entry name" value="Tudor/PWWP/MBT"/>
    <property type="match status" value="4"/>
</dbReference>
<dbReference type="FunFam" id="2.30.30.140:FF:000018">
    <property type="entry name" value="Serine/threonine-protein kinase 31"/>
    <property type="match status" value="1"/>
</dbReference>
<organism evidence="2">
    <name type="scientific">Macrobrachium nipponense</name>
    <name type="common">Oriental river shrimp</name>
    <name type="synonym">Palaemon nipponensis</name>
    <dbReference type="NCBI Taxonomy" id="159736"/>
    <lineage>
        <taxon>Eukaryota</taxon>
        <taxon>Metazoa</taxon>
        <taxon>Ecdysozoa</taxon>
        <taxon>Arthropoda</taxon>
        <taxon>Crustacea</taxon>
        <taxon>Multicrustacea</taxon>
        <taxon>Malacostraca</taxon>
        <taxon>Eumalacostraca</taxon>
        <taxon>Eucarida</taxon>
        <taxon>Decapoda</taxon>
        <taxon>Pleocyemata</taxon>
        <taxon>Caridea</taxon>
        <taxon>Palaemonoidea</taxon>
        <taxon>Palaemonidae</taxon>
        <taxon>Macrobrachium</taxon>
    </lineage>
</organism>
<reference evidence="2" key="2">
    <citation type="submission" date="2020-07" db="EMBL/GenBank/DDBJ databases">
        <authorList>
            <person name="Qiu G."/>
        </authorList>
    </citation>
    <scope>NUCLEOTIDE SEQUENCE</scope>
</reference>
<dbReference type="PANTHER" id="PTHR22948">
    <property type="entry name" value="TUDOR DOMAIN CONTAINING PROTEIN"/>
    <property type="match status" value="1"/>
</dbReference>
<dbReference type="EMBL" id="MT780504">
    <property type="protein sequence ID" value="QPZ55374.1"/>
    <property type="molecule type" value="mRNA"/>
</dbReference>
<dbReference type="InterPro" id="IPR002999">
    <property type="entry name" value="Tudor"/>
</dbReference>
<dbReference type="SMART" id="SM00333">
    <property type="entry name" value="TUDOR"/>
    <property type="match status" value="4"/>
</dbReference>
<reference evidence="2" key="1">
    <citation type="journal article" date="2020" name="Dev. Genes Evol.">
        <title>Identification of a novel germ cell marker MnTdrd from the oriental river prawn Macrobrachium nipponense.</title>
        <authorList>
            <person name="Dong Y.T."/>
            <person name="Feng H.Y."/>
            <person name="Tian X.Q."/>
            <person name="Wang Q.L."/>
            <person name="Zhang S.F."/>
            <person name="Ma K.Y."/>
            <person name="Qiu G.F."/>
        </authorList>
    </citation>
    <scope>NUCLEOTIDE SEQUENCE</scope>
</reference>
<sequence>MEGDDCHIGTELSAAFDQVPVQHFALKDMETVYVGDKFDVSSSCNEVMTTPSNVERYGKRFKAVICHIENNGSLWLQPLDELPTLHDMMTKLNELAESSLEAFTDGSVDVGVVCVCTYTTDRRLYRAHVKKLIDDENFVVVHFLDYGYEEYVKMEELRKLPECFKNIPAQAVHCYFSKLIRENWSEYHNQLIIDIKSEVCLCLLSDEEGDGNLIVQELHSEERDILRMMSLSLDRNASLEVPCLDPLKVDMTNSAVKEMQAEEKIDSNIAIELTSDSICILPTYSEDDFHTSSIIKVEGTSIDVSLGNLAYQDEETAAVAEPGISEVTCGTLVLLPQNCIEYDVTFDAVVSHIESNGSLWLQASTHLPALNSIMKMLNELDIHTLEPIEHAFIGSVCLCPYTEDGRLYRVVIRELLDGDCPVRVHYVDYGNEDFVKRDSLWKIPEDISQSVFHLPMQAIHCYPSKNIGEYCQLGIEDEVKVSLSLSDDGINVLDKVIVQDLDDLSKGVGSLENQDCQGIAEIPSSNGDGLQHLVSLDSGGTGVQENAVEVSLYQQHQSFINDCDADETERDTEIVKDTIEIKPSEGSEVHENLIEFSSNNPREDDENLIEFPSSNPTEDNCISDILASQIFAMEPSSVSEENDSCINEHFVIDREHTDTNFQEALSELGVQSPLSGDGLSKIIATKNTEYALVDFREIPAENSSGETKHVEEVSGRKDYYINEENEALKGRSVKNEDCIFFPTVPFEDPLLLEKREQFEHSCNEKSFDLNLDLQNYANNQGQEHQLLLDSEEKPDDFKIDRLCTSLDKCMEVTEFKCSYTDKPNVEESLNESYPDEQYLVEFQAVAESFDFSHQSLKLDYDHCKQGTPPTNPAELIVEITGKSEIAEFFLESEETCGIFYSESPRIGTEYEAAEEQNAYGIAPANDVVQSLSELVEIQLAEETFNEHEESNCSFEKNEWEIQQQELDSCKYPDDDAKLIEVVEFVEVGTSQESSHFIEDEKNLKQTDDVEVSSHILSVSMKEAESVYEQRELPCVEKSSEEEQITGGSISDWNSADEINKMATEVRLTSDGPELLVSGTDYDERKAQQYGACVDGSTVKKHVELCARSLETLDSRWLDTPPSETAVSELQSSKTPGCLGPGLKVEPESMKCLLDCFRLEPETSKVVPHDLEDRGRAFALQSNLVSGKEVFIMNIHAPGCLSIILKNDLKTLHNIQQSLHGSAEQLKLQELKKIHPGMGCVVESEDGKTMYRATILDVEGGNANVNFVDEGKMEIVPQEKLKQIPQNLLDPPCIYTCEVKPKNKEMVLGCDQIHSSIQPFIKKPLVLTAEDGKGKQMLTFQYCGKEVLEDFVCSVLTPVSQKTLVMDYPTCSGISESETIPSVSVESVPRAKRSFDKSKSFLHIIDEEGEDSDETSVIQCYKALVVNVEENPFSLWVQKEEDFNHVTFITKTLSSEGLEFGILEHPKKGQLCLCVLNDVKQRAKLISFDDNTALVHYIDLGKYDIVSRQELFKLEDELTDIHPLASQVFLPVSVKKGMECVSGSVISTAVLGQLCYCIDLRTQADRKIKTIVVSSGQGDLGKFLVRMDLAIGVSFDPYVEDQVSLLVNRFCQGHANEP</sequence>
<accession>A0A7T3U8W5</accession>
<dbReference type="Gene3D" id="2.30.30.140">
    <property type="match status" value="4"/>
</dbReference>
<evidence type="ECO:0000313" key="2">
    <source>
        <dbReference type="EMBL" id="QPZ55374.1"/>
    </source>
</evidence>
<dbReference type="PROSITE" id="PS50304">
    <property type="entry name" value="TUDOR"/>
    <property type="match status" value="4"/>
</dbReference>